<reference evidence="10" key="1">
    <citation type="submission" date="2020-05" db="EMBL/GenBank/DDBJ databases">
        <title>Phylogenomic resolution of chytrid fungi.</title>
        <authorList>
            <person name="Stajich J.E."/>
            <person name="Amses K."/>
            <person name="Simmons R."/>
            <person name="Seto K."/>
            <person name="Myers J."/>
            <person name="Bonds A."/>
            <person name="Quandt C.A."/>
            <person name="Barry K."/>
            <person name="Liu P."/>
            <person name="Grigoriev I."/>
            <person name="Longcore J.E."/>
            <person name="James T.Y."/>
        </authorList>
    </citation>
    <scope>NUCLEOTIDE SEQUENCE</scope>
    <source>
        <strain evidence="10">JEL0318</strain>
    </source>
</reference>
<dbReference type="PROSITE" id="PS50112">
    <property type="entry name" value="PAS"/>
    <property type="match status" value="1"/>
</dbReference>
<sequence length="468" mass="53266">MASSTDNFAPLPPQAPATTSNPPSHPSVLTLSSLPHYESAATISPSQPPSPDPSTPSLEFQLQTLQKRLAALQTENATLRAENSHLKSQTTILQSSLTKAETENAAFTEQVRILEMFFYNPHVTMGVVELCETERGKDIRVLIVNDVDITTPNGVGMIVKQGTLCRDVYDQAWFEFWYQKYTEAMTNGKGKVTFEADHTEPNGRRVTIQTEIQYLGVVNGLPRFSNIIQDRSDHFAVVRALQESEERLRLALSNTNDGLWDAHFGHAPDFASCRLLEMYGFKEDESEALFNWFRQSDYFHPEDREMAIEAHKAHLSGKTDRYEIRFRAKVRSGQYRWFHARGRVIERDASGAPVRFIGTSIDCTEQRQLEDDVQNADRRMRQILNLAPVGIIQWSLDEKMVFANKAAIRMCGRLDDGEFAEAKMLESWGYQLGEIIHPEDVERVKKGLRDSSRDLTPFSTMFRSKPRR</sequence>
<dbReference type="Proteomes" id="UP001212841">
    <property type="component" value="Unassembled WGS sequence"/>
</dbReference>
<comment type="caution">
    <text evidence="10">The sequence shown here is derived from an EMBL/GenBank/DDBJ whole genome shotgun (WGS) entry which is preliminary data.</text>
</comment>
<evidence type="ECO:0000256" key="4">
    <source>
        <dbReference type="ARBA" id="ARBA00022679"/>
    </source>
</evidence>
<evidence type="ECO:0000256" key="5">
    <source>
        <dbReference type="ARBA" id="ARBA00022777"/>
    </source>
</evidence>
<dbReference type="SUPFAM" id="SSF55785">
    <property type="entry name" value="PYP-like sensor domain (PAS domain)"/>
    <property type="match status" value="2"/>
</dbReference>
<dbReference type="NCBIfam" id="TIGR00229">
    <property type="entry name" value="sensory_box"/>
    <property type="match status" value="1"/>
</dbReference>
<keyword evidence="11" id="KW-1185">Reference proteome</keyword>
<dbReference type="EMBL" id="JADGJD010002404">
    <property type="protein sequence ID" value="KAJ3032745.1"/>
    <property type="molecule type" value="Genomic_DNA"/>
</dbReference>
<feature type="region of interest" description="Disordered" evidence="7">
    <location>
        <begin position="1"/>
        <end position="57"/>
    </location>
</feature>
<feature type="domain" description="PAS" evidence="8">
    <location>
        <begin position="376"/>
        <end position="455"/>
    </location>
</feature>
<feature type="coiled-coil region" evidence="6">
    <location>
        <begin position="62"/>
        <end position="89"/>
    </location>
</feature>
<proteinExistence type="predicted"/>
<dbReference type="InterPro" id="IPR052162">
    <property type="entry name" value="Sensor_kinase/Photoreceptor"/>
</dbReference>
<evidence type="ECO:0000259" key="8">
    <source>
        <dbReference type="PROSITE" id="PS50112"/>
    </source>
</evidence>
<dbReference type="InterPro" id="IPR000014">
    <property type="entry name" value="PAS"/>
</dbReference>
<dbReference type="GO" id="GO:0004673">
    <property type="term" value="F:protein histidine kinase activity"/>
    <property type="evidence" value="ECO:0007669"/>
    <property type="project" value="UniProtKB-EC"/>
</dbReference>
<dbReference type="InterPro" id="IPR013655">
    <property type="entry name" value="PAS_fold_3"/>
</dbReference>
<feature type="domain" description="PAC" evidence="9">
    <location>
        <begin position="320"/>
        <end position="375"/>
    </location>
</feature>
<keyword evidence="6" id="KW-0175">Coiled coil</keyword>
<dbReference type="InterPro" id="IPR001610">
    <property type="entry name" value="PAC"/>
</dbReference>
<feature type="compositionally biased region" description="Polar residues" evidence="7">
    <location>
        <begin position="16"/>
        <end position="33"/>
    </location>
</feature>
<dbReference type="EC" id="2.7.13.3" evidence="2"/>
<evidence type="ECO:0000256" key="1">
    <source>
        <dbReference type="ARBA" id="ARBA00000085"/>
    </source>
</evidence>
<dbReference type="Pfam" id="PF00989">
    <property type="entry name" value="PAS"/>
    <property type="match status" value="1"/>
</dbReference>
<dbReference type="CDD" id="cd00130">
    <property type="entry name" value="PAS"/>
    <property type="match status" value="2"/>
</dbReference>
<dbReference type="PANTHER" id="PTHR43304">
    <property type="entry name" value="PHYTOCHROME-LIKE PROTEIN CPH1"/>
    <property type="match status" value="1"/>
</dbReference>
<feature type="non-terminal residue" evidence="10">
    <location>
        <position position="1"/>
    </location>
</feature>
<evidence type="ECO:0000256" key="6">
    <source>
        <dbReference type="SAM" id="Coils"/>
    </source>
</evidence>
<dbReference type="SMART" id="SM00086">
    <property type="entry name" value="PAC"/>
    <property type="match status" value="1"/>
</dbReference>
<accession>A0AAD5S0H2</accession>
<dbReference type="Pfam" id="PF08447">
    <property type="entry name" value="PAS_3"/>
    <property type="match status" value="1"/>
</dbReference>
<dbReference type="AlphaFoldDB" id="A0AAD5S0H2"/>
<dbReference type="PROSITE" id="PS50113">
    <property type="entry name" value="PAC"/>
    <property type="match status" value="1"/>
</dbReference>
<protein>
    <recommendedName>
        <fullName evidence="2">histidine kinase</fullName>
        <ecNumber evidence="2">2.7.13.3</ecNumber>
    </recommendedName>
</protein>
<evidence type="ECO:0000256" key="3">
    <source>
        <dbReference type="ARBA" id="ARBA00022553"/>
    </source>
</evidence>
<dbReference type="InterPro" id="IPR013767">
    <property type="entry name" value="PAS_fold"/>
</dbReference>
<evidence type="ECO:0000256" key="7">
    <source>
        <dbReference type="SAM" id="MobiDB-lite"/>
    </source>
</evidence>
<dbReference type="InterPro" id="IPR000700">
    <property type="entry name" value="PAS-assoc_C"/>
</dbReference>
<comment type="catalytic activity">
    <reaction evidence="1">
        <text>ATP + protein L-histidine = ADP + protein N-phospho-L-histidine.</text>
        <dbReference type="EC" id="2.7.13.3"/>
    </reaction>
</comment>
<dbReference type="GO" id="GO:0006355">
    <property type="term" value="P:regulation of DNA-templated transcription"/>
    <property type="evidence" value="ECO:0007669"/>
    <property type="project" value="InterPro"/>
</dbReference>
<organism evidence="10 11">
    <name type="scientific">Rhizophlyctis rosea</name>
    <dbReference type="NCBI Taxonomy" id="64517"/>
    <lineage>
        <taxon>Eukaryota</taxon>
        <taxon>Fungi</taxon>
        <taxon>Fungi incertae sedis</taxon>
        <taxon>Chytridiomycota</taxon>
        <taxon>Chytridiomycota incertae sedis</taxon>
        <taxon>Chytridiomycetes</taxon>
        <taxon>Rhizophlyctidales</taxon>
        <taxon>Rhizophlyctidaceae</taxon>
        <taxon>Rhizophlyctis</taxon>
    </lineage>
</organism>
<dbReference type="PANTHER" id="PTHR43304:SF1">
    <property type="entry name" value="PAC DOMAIN-CONTAINING PROTEIN"/>
    <property type="match status" value="1"/>
</dbReference>
<gene>
    <name evidence="10" type="ORF">HK097_005126</name>
</gene>
<dbReference type="SMART" id="SM00091">
    <property type="entry name" value="PAS"/>
    <property type="match status" value="2"/>
</dbReference>
<keyword evidence="4" id="KW-0808">Transferase</keyword>
<evidence type="ECO:0000313" key="10">
    <source>
        <dbReference type="EMBL" id="KAJ3032745.1"/>
    </source>
</evidence>
<dbReference type="Gene3D" id="3.30.450.20">
    <property type="entry name" value="PAS domain"/>
    <property type="match status" value="2"/>
</dbReference>
<name>A0AAD5S0H2_9FUNG</name>
<keyword evidence="3" id="KW-0597">Phosphoprotein</keyword>
<evidence type="ECO:0000313" key="11">
    <source>
        <dbReference type="Proteomes" id="UP001212841"/>
    </source>
</evidence>
<evidence type="ECO:0000259" key="9">
    <source>
        <dbReference type="PROSITE" id="PS50113"/>
    </source>
</evidence>
<keyword evidence="5" id="KW-0418">Kinase</keyword>
<evidence type="ECO:0000256" key="2">
    <source>
        <dbReference type="ARBA" id="ARBA00012438"/>
    </source>
</evidence>
<dbReference type="InterPro" id="IPR035965">
    <property type="entry name" value="PAS-like_dom_sf"/>
</dbReference>